<dbReference type="CDD" id="cd07710">
    <property type="entry name" value="arylsulfatase_Sdsa1-like_MBL-fold"/>
    <property type="match status" value="1"/>
</dbReference>
<dbReference type="SUPFAM" id="SSF56281">
    <property type="entry name" value="Metallo-hydrolase/oxidoreductase"/>
    <property type="match status" value="1"/>
</dbReference>
<accession>A0A1I5KCK0</accession>
<dbReference type="EC" id="3.1.6.21" evidence="6"/>
<evidence type="ECO:0000256" key="6">
    <source>
        <dbReference type="ARBA" id="ARBA00066568"/>
    </source>
</evidence>
<evidence type="ECO:0000313" key="11">
    <source>
        <dbReference type="EMBL" id="SFO82802.1"/>
    </source>
</evidence>
<dbReference type="AlphaFoldDB" id="A0A1I5KCK0"/>
<evidence type="ECO:0000313" key="12">
    <source>
        <dbReference type="Proteomes" id="UP000199398"/>
    </source>
</evidence>
<evidence type="ECO:0000313" key="10">
    <source>
        <dbReference type="EMBL" id="RKT81951.1"/>
    </source>
</evidence>
<evidence type="ECO:0000259" key="9">
    <source>
        <dbReference type="SMART" id="SM00849"/>
    </source>
</evidence>
<evidence type="ECO:0000313" key="13">
    <source>
        <dbReference type="Proteomes" id="UP000270697"/>
    </source>
</evidence>
<gene>
    <name evidence="10" type="ORF">ATL45_0190</name>
    <name evidence="11" type="ORF">SAMN05421805_12663</name>
</gene>
<dbReference type="Gene3D" id="3.60.15.30">
    <property type="entry name" value="Metallo-beta-lactamase domain"/>
    <property type="match status" value="1"/>
</dbReference>
<dbReference type="Pfam" id="PF14864">
    <property type="entry name" value="Alkyl_sulf_C"/>
    <property type="match status" value="1"/>
</dbReference>
<dbReference type="PANTHER" id="PTHR43223">
    <property type="entry name" value="ALKYL/ARYL-SULFATASE"/>
    <property type="match status" value="1"/>
</dbReference>
<dbReference type="Pfam" id="PF00753">
    <property type="entry name" value="Lactamase_B"/>
    <property type="match status" value="1"/>
</dbReference>
<evidence type="ECO:0000256" key="5">
    <source>
        <dbReference type="ARBA" id="ARBA00033751"/>
    </source>
</evidence>
<evidence type="ECO:0000256" key="3">
    <source>
        <dbReference type="ARBA" id="ARBA00022801"/>
    </source>
</evidence>
<comment type="cofactor">
    <cofactor evidence="1">
        <name>Zn(2+)</name>
        <dbReference type="ChEBI" id="CHEBI:29105"/>
    </cofactor>
</comment>
<proteinExistence type="inferred from homology"/>
<feature type="domain" description="Metallo-beta-lactamase" evidence="9">
    <location>
        <begin position="116"/>
        <end position="332"/>
    </location>
</feature>
<dbReference type="SUPFAM" id="SSF55718">
    <property type="entry name" value="SCP-like"/>
    <property type="match status" value="1"/>
</dbReference>
<dbReference type="EMBL" id="RBXX01000002">
    <property type="protein sequence ID" value="RKT81951.1"/>
    <property type="molecule type" value="Genomic_DNA"/>
</dbReference>
<dbReference type="InterPro" id="IPR052195">
    <property type="entry name" value="Bact_Alkyl/Aryl-Sulfatase"/>
</dbReference>
<dbReference type="GO" id="GO:0018909">
    <property type="term" value="P:dodecyl sulfate metabolic process"/>
    <property type="evidence" value="ECO:0007669"/>
    <property type="project" value="InterPro"/>
</dbReference>
<dbReference type="InterPro" id="IPR038536">
    <property type="entry name" value="Alkyl/aryl-sulf_dimr_sf"/>
</dbReference>
<evidence type="ECO:0000256" key="7">
    <source>
        <dbReference type="ARBA" id="ARBA00068034"/>
    </source>
</evidence>
<keyword evidence="4" id="KW-0862">Zinc</keyword>
<protein>
    <recommendedName>
        <fullName evidence="7">Linear primary-alkylsulfatase</fullName>
        <ecNumber evidence="6">3.1.6.21</ecNumber>
    </recommendedName>
    <alternativeName>
        <fullName evidence="8">Type III linear primary-alkylsulfatase</fullName>
    </alternativeName>
</protein>
<evidence type="ECO:0000256" key="8">
    <source>
        <dbReference type="ARBA" id="ARBA00075789"/>
    </source>
</evidence>
<dbReference type="InterPro" id="IPR036527">
    <property type="entry name" value="SCP2_sterol-bd_dom_sf"/>
</dbReference>
<evidence type="ECO:0000256" key="4">
    <source>
        <dbReference type="ARBA" id="ARBA00022833"/>
    </source>
</evidence>
<comment type="similarity">
    <text evidence="5">Belongs to the metallo-beta-lactamase superfamily. Type III sulfatase family.</text>
</comment>
<dbReference type="STRING" id="455193.SAMN05421805_12663"/>
<dbReference type="Proteomes" id="UP000199398">
    <property type="component" value="Unassembled WGS sequence"/>
</dbReference>
<reference evidence="10 13" key="2">
    <citation type="submission" date="2018-10" db="EMBL/GenBank/DDBJ databases">
        <title>Sequencing the genomes of 1000 actinobacteria strains.</title>
        <authorList>
            <person name="Klenk H.-P."/>
        </authorList>
    </citation>
    <scope>NUCLEOTIDE SEQUENCE [LARGE SCALE GENOMIC DNA]</scope>
    <source>
        <strain evidence="10 13">DSM 45119</strain>
    </source>
</reference>
<dbReference type="InterPro" id="IPR029229">
    <property type="entry name" value="Alkyl_sulf_C"/>
</dbReference>
<organism evidence="11 12">
    <name type="scientific">Saccharopolyspora antimicrobica</name>
    <dbReference type="NCBI Taxonomy" id="455193"/>
    <lineage>
        <taxon>Bacteria</taxon>
        <taxon>Bacillati</taxon>
        <taxon>Actinomycetota</taxon>
        <taxon>Actinomycetes</taxon>
        <taxon>Pseudonocardiales</taxon>
        <taxon>Pseudonocardiaceae</taxon>
        <taxon>Saccharopolyspora</taxon>
    </lineage>
</organism>
<keyword evidence="2" id="KW-0479">Metal-binding</keyword>
<dbReference type="Gene3D" id="3.30.1050.10">
    <property type="entry name" value="SCP2 sterol-binding domain"/>
    <property type="match status" value="1"/>
</dbReference>
<dbReference type="InterPro" id="IPR036866">
    <property type="entry name" value="RibonucZ/Hydroxyglut_hydro"/>
</dbReference>
<dbReference type="PANTHER" id="PTHR43223:SF1">
    <property type="entry name" value="ALKYL_ARYL-SULFATASE BDS1"/>
    <property type="match status" value="1"/>
</dbReference>
<dbReference type="SMART" id="SM00849">
    <property type="entry name" value="Lactamase_B"/>
    <property type="match status" value="1"/>
</dbReference>
<dbReference type="GO" id="GO:0018741">
    <property type="term" value="F:linear primary-alkylsulfatase activity"/>
    <property type="evidence" value="ECO:0007669"/>
    <property type="project" value="UniProtKB-EC"/>
</dbReference>
<dbReference type="InterPro" id="IPR044097">
    <property type="entry name" value="Bds1/SdsA1_MBL-fold"/>
</dbReference>
<keyword evidence="3" id="KW-0378">Hydrolase</keyword>
<dbReference type="FunFam" id="3.60.15.30:FF:000001">
    <property type="entry name" value="Alkyl/aryl-sulfatase BDS1"/>
    <property type="match status" value="1"/>
</dbReference>
<dbReference type="EMBL" id="FOUP01000026">
    <property type="protein sequence ID" value="SFO82802.1"/>
    <property type="molecule type" value="Genomic_DNA"/>
</dbReference>
<dbReference type="GO" id="GO:0046983">
    <property type="term" value="F:protein dimerization activity"/>
    <property type="evidence" value="ECO:0007669"/>
    <property type="project" value="InterPro"/>
</dbReference>
<dbReference type="GO" id="GO:0046872">
    <property type="term" value="F:metal ion binding"/>
    <property type="evidence" value="ECO:0007669"/>
    <property type="project" value="UniProtKB-KW"/>
</dbReference>
<reference evidence="11 12" key="1">
    <citation type="submission" date="2016-10" db="EMBL/GenBank/DDBJ databases">
        <authorList>
            <person name="de Groot N.N."/>
        </authorList>
    </citation>
    <scope>NUCLEOTIDE SEQUENCE [LARGE SCALE GENOMIC DNA]</scope>
    <source>
        <strain evidence="11 12">CPCC 201259</strain>
    </source>
</reference>
<keyword evidence="13" id="KW-1185">Reference proteome</keyword>
<dbReference type="Pfam" id="PF14863">
    <property type="entry name" value="Alkyl_sulf_dimr"/>
    <property type="match status" value="1"/>
</dbReference>
<dbReference type="FunFam" id="1.25.40.880:FF:000001">
    <property type="entry name" value="SDS hydrolase SdsA1"/>
    <property type="match status" value="1"/>
</dbReference>
<dbReference type="InterPro" id="IPR029228">
    <property type="entry name" value="Alkyl_sulf_dimr"/>
</dbReference>
<evidence type="ECO:0000256" key="2">
    <source>
        <dbReference type="ARBA" id="ARBA00022723"/>
    </source>
</evidence>
<dbReference type="Proteomes" id="UP000270697">
    <property type="component" value="Unassembled WGS sequence"/>
</dbReference>
<sequence>MARHPRPQPFPHCERGARRLYWVGCSRSDGGPVSELPFADRSDFEDADRGFIAALQPGVVADEDGRVVWDDDAYAFLRGDCPPTVHPSLWRQSQLCAEQGLYEVVPGIYQVRGLDLSNMTLVEGERGVIVIDPLISVETAAAGLALYRAHRGDRPVTAVIYTHSHVDHFGGVEGVVSGEVPILAPVGFMEHAVAENVYAGTAMTRRGNYMYGALLEKGPRGQVGTGLGQGISVGRVSLLPPTLDITRTGQREVVDGVPIRFQLTPGTEAPAEMNFHFPDHRALCMAENATHTMHNVLTLRGAEVRDARNWARYLTEAIAEFGDDTEVAFASHHWPTWGRDRVVKHLTEQRDLYAYLHDQTLRRINLGWTGSEIAERFELPPALEAAWHARGYYGSVSHNVKAIYQRYMGWYDGNPSSLWEHPPEESAKRYVDCIGGVDRVVEKAAEYAAAGDLRFAAQLLKHAVFAEPDHTAAGDLLADVYQRLGFGAENATWRNFYLTGAQELRQGITPMEISISGAILAALTVEQLLDSVAIRIDGPRAATAALAIDWHVTDTDDHVRTTLSNGALVQEPIRESRPPDLTLTLTKQQLLALLAGDAPEDIDHRGDRAALTTLQDLLDAPDPNFPIVRP</sequence>
<dbReference type="InterPro" id="IPR001279">
    <property type="entry name" value="Metallo-B-lactamas"/>
</dbReference>
<dbReference type="Gene3D" id="1.25.40.880">
    <property type="entry name" value="Alkyl sulfatase, dimerisation domain"/>
    <property type="match status" value="1"/>
</dbReference>
<name>A0A1I5KCK0_9PSEU</name>
<evidence type="ECO:0000256" key="1">
    <source>
        <dbReference type="ARBA" id="ARBA00001947"/>
    </source>
</evidence>